<dbReference type="VEuPathDB" id="FungiDB:BDV34DRAFT_234965"/>
<keyword evidence="2" id="KW-1185">Reference proteome</keyword>
<dbReference type="AlphaFoldDB" id="A0A5N6DLN3"/>
<protein>
    <submittedName>
        <fullName evidence="1">Uncharacterized protein</fullName>
    </submittedName>
</protein>
<evidence type="ECO:0000313" key="1">
    <source>
        <dbReference type="EMBL" id="KAB8206011.1"/>
    </source>
</evidence>
<name>A0A5N6DLN3_ASPPA</name>
<dbReference type="EMBL" id="ML734966">
    <property type="protein sequence ID" value="KAB8206011.1"/>
    <property type="molecule type" value="Genomic_DNA"/>
</dbReference>
<dbReference type="Proteomes" id="UP000326532">
    <property type="component" value="Unassembled WGS sequence"/>
</dbReference>
<reference evidence="1 2" key="1">
    <citation type="submission" date="2019-04" db="EMBL/GenBank/DDBJ databases">
        <title>Fungal friends and foes A comparative genomics study of 23 Aspergillus species from section Flavi.</title>
        <authorList>
            <consortium name="DOE Joint Genome Institute"/>
            <person name="Kjaerbolling I."/>
            <person name="Vesth T.C."/>
            <person name="Frisvad J.C."/>
            <person name="Nybo J.L."/>
            <person name="Theobald S."/>
            <person name="Kildgaard S."/>
            <person name="Petersen T.I."/>
            <person name="Kuo A."/>
            <person name="Sato A."/>
            <person name="Lyhne E.K."/>
            <person name="Kogle M.E."/>
            <person name="Wiebenga A."/>
            <person name="Kun R.S."/>
            <person name="Lubbers R.J."/>
            <person name="Makela M.R."/>
            <person name="Barry K."/>
            <person name="Chovatia M."/>
            <person name="Clum A."/>
            <person name="Daum C."/>
            <person name="Haridas S."/>
            <person name="He G."/>
            <person name="LaButti K."/>
            <person name="Lipzen A."/>
            <person name="Mondo S."/>
            <person name="Pangilinan J."/>
            <person name="Riley R."/>
            <person name="Salamov A."/>
            <person name="Simmons B.A."/>
            <person name="Magnuson J.K."/>
            <person name="Henrissat B."/>
            <person name="Mortensen U.H."/>
            <person name="Larsen T.O."/>
            <person name="De vries R.P."/>
            <person name="Grigoriev I.V."/>
            <person name="Machida M."/>
            <person name="Baker S.E."/>
            <person name="Andersen M.R."/>
        </authorList>
    </citation>
    <scope>NUCLEOTIDE SEQUENCE [LARGE SCALE GENOMIC DNA]</scope>
    <source>
        <strain evidence="1 2">CBS 117618</strain>
    </source>
</reference>
<gene>
    <name evidence="1" type="ORF">BDV34DRAFT_234965</name>
</gene>
<sequence>MSTIEELESLFPEDPTTPSLALIASNGAQITLPYSTGGSDNPIIVLGSGCHPSKLESNDARAPFNAKTALSDRCLKESVRFRIENGARSRFQKAITSSSHATAEHLNLSGCVGAGGKFLGASGSGRYNKDVSDNEDDMKASIQASIRTGTIYIDEPHFSLNALADTRRSRSEPSYFSEIYGEYYVASLQLGADAGVLASSASKKHLETESLDVKGTLHVLWWDIEAGNHTESQSSEFWSRINVTGFDTLAGENVTHISLQRPAQEVVMEYVERVTALEARVRQKMDEFGFLKNKAVDLHIQVRDYVAALNERGM</sequence>
<evidence type="ECO:0000313" key="2">
    <source>
        <dbReference type="Proteomes" id="UP000326532"/>
    </source>
</evidence>
<proteinExistence type="predicted"/>
<accession>A0A5N6DLN3</accession>
<organism evidence="1 2">
    <name type="scientific">Aspergillus parasiticus</name>
    <dbReference type="NCBI Taxonomy" id="5067"/>
    <lineage>
        <taxon>Eukaryota</taxon>
        <taxon>Fungi</taxon>
        <taxon>Dikarya</taxon>
        <taxon>Ascomycota</taxon>
        <taxon>Pezizomycotina</taxon>
        <taxon>Eurotiomycetes</taxon>
        <taxon>Eurotiomycetidae</taxon>
        <taxon>Eurotiales</taxon>
        <taxon>Aspergillaceae</taxon>
        <taxon>Aspergillus</taxon>
        <taxon>Aspergillus subgen. Circumdati</taxon>
    </lineage>
</organism>
<dbReference type="OMA" id="RIIFTAN"/>